<organism evidence="2 3">
    <name type="scientific">Cannabis sativa</name>
    <name type="common">Hemp</name>
    <name type="synonym">Marijuana</name>
    <dbReference type="NCBI Taxonomy" id="3483"/>
    <lineage>
        <taxon>Eukaryota</taxon>
        <taxon>Viridiplantae</taxon>
        <taxon>Streptophyta</taxon>
        <taxon>Embryophyta</taxon>
        <taxon>Tracheophyta</taxon>
        <taxon>Spermatophyta</taxon>
        <taxon>Magnoliopsida</taxon>
        <taxon>eudicotyledons</taxon>
        <taxon>Gunneridae</taxon>
        <taxon>Pentapetalae</taxon>
        <taxon>rosids</taxon>
        <taxon>fabids</taxon>
        <taxon>Rosales</taxon>
        <taxon>Cannabaceae</taxon>
        <taxon>Cannabis</taxon>
    </lineage>
</organism>
<feature type="region of interest" description="Disordered" evidence="1">
    <location>
        <begin position="1"/>
        <end position="27"/>
    </location>
</feature>
<name>A0A7J6GYQ8_CANSA</name>
<dbReference type="EMBL" id="JAATIP010000036">
    <property type="protein sequence ID" value="KAF4388096.1"/>
    <property type="molecule type" value="Genomic_DNA"/>
</dbReference>
<evidence type="ECO:0000256" key="1">
    <source>
        <dbReference type="SAM" id="MobiDB-lite"/>
    </source>
</evidence>
<feature type="compositionally biased region" description="Low complexity" evidence="1">
    <location>
        <begin position="18"/>
        <end position="27"/>
    </location>
</feature>
<sequence>MKLSVNKEDFPEPDHPSTKTLMSTSSSSLEVENTFAAKSILTFLLRGKKGIGEQYDWSVKLRS</sequence>
<protein>
    <submittedName>
        <fullName evidence="2">Uncharacterized protein</fullName>
    </submittedName>
</protein>
<proteinExistence type="predicted"/>
<evidence type="ECO:0000313" key="3">
    <source>
        <dbReference type="Proteomes" id="UP000525078"/>
    </source>
</evidence>
<comment type="caution">
    <text evidence="2">The sequence shown here is derived from an EMBL/GenBank/DDBJ whole genome shotgun (WGS) entry which is preliminary data.</text>
</comment>
<dbReference type="Proteomes" id="UP000525078">
    <property type="component" value="Unassembled WGS sequence"/>
</dbReference>
<evidence type="ECO:0000313" key="2">
    <source>
        <dbReference type="EMBL" id="KAF4388096.1"/>
    </source>
</evidence>
<accession>A0A7J6GYQ8</accession>
<gene>
    <name evidence="2" type="ORF">F8388_014779</name>
</gene>
<dbReference type="AlphaFoldDB" id="A0A7J6GYQ8"/>
<reference evidence="2 3" key="1">
    <citation type="journal article" date="2020" name="bioRxiv">
        <title>Sequence and annotation of 42 cannabis genomes reveals extensive copy number variation in cannabinoid synthesis and pathogen resistance genes.</title>
        <authorList>
            <person name="Mckernan K.J."/>
            <person name="Helbert Y."/>
            <person name="Kane L.T."/>
            <person name="Ebling H."/>
            <person name="Zhang L."/>
            <person name="Liu B."/>
            <person name="Eaton Z."/>
            <person name="Mclaughlin S."/>
            <person name="Kingan S."/>
            <person name="Baybayan P."/>
            <person name="Concepcion G."/>
            <person name="Jordan M."/>
            <person name="Riva A."/>
            <person name="Barbazuk W."/>
            <person name="Harkins T."/>
        </authorList>
    </citation>
    <scope>NUCLEOTIDE SEQUENCE [LARGE SCALE GENOMIC DNA]</scope>
    <source>
        <strain evidence="3">cv. Jamaican Lion 4</strain>
        <tissue evidence="2">Leaf</tissue>
    </source>
</reference>
<feature type="compositionally biased region" description="Basic and acidic residues" evidence="1">
    <location>
        <begin position="1"/>
        <end position="17"/>
    </location>
</feature>